<protein>
    <recommendedName>
        <fullName evidence="1">Corticotropin-releasing factor binding protein N-terminal domain-containing protein</fullName>
    </recommendedName>
</protein>
<dbReference type="InterPro" id="IPR056177">
    <property type="entry name" value="CRF-BP_N"/>
</dbReference>
<reference evidence="2 3" key="1">
    <citation type="submission" date="2017-03" db="EMBL/GenBank/DDBJ databases">
        <title>Genome Survey of Euroglyphus maynei.</title>
        <authorList>
            <person name="Arlian L.G."/>
            <person name="Morgan M.S."/>
            <person name="Rider S.D."/>
        </authorList>
    </citation>
    <scope>NUCLEOTIDE SEQUENCE [LARGE SCALE GENOMIC DNA]</scope>
    <source>
        <strain evidence="2">Arlian Lab</strain>
        <tissue evidence="2">Whole body</tissue>
    </source>
</reference>
<dbReference type="AlphaFoldDB" id="A0A1Y3BSN1"/>
<keyword evidence="3" id="KW-1185">Reference proteome</keyword>
<organism evidence="2 3">
    <name type="scientific">Euroglyphus maynei</name>
    <name type="common">Mayne's house dust mite</name>
    <dbReference type="NCBI Taxonomy" id="6958"/>
    <lineage>
        <taxon>Eukaryota</taxon>
        <taxon>Metazoa</taxon>
        <taxon>Ecdysozoa</taxon>
        <taxon>Arthropoda</taxon>
        <taxon>Chelicerata</taxon>
        <taxon>Arachnida</taxon>
        <taxon>Acari</taxon>
        <taxon>Acariformes</taxon>
        <taxon>Sarcoptiformes</taxon>
        <taxon>Astigmata</taxon>
        <taxon>Psoroptidia</taxon>
        <taxon>Analgoidea</taxon>
        <taxon>Pyroglyphidae</taxon>
        <taxon>Pyroglyphinae</taxon>
        <taxon>Euroglyphus</taxon>
    </lineage>
</organism>
<feature type="domain" description="Corticotropin-releasing factor binding protein N-terminal" evidence="1">
    <location>
        <begin position="20"/>
        <end position="112"/>
    </location>
</feature>
<dbReference type="Pfam" id="PF05428">
    <property type="entry name" value="CRF-BP_N"/>
    <property type="match status" value="1"/>
</dbReference>
<evidence type="ECO:0000313" key="3">
    <source>
        <dbReference type="Proteomes" id="UP000194236"/>
    </source>
</evidence>
<gene>
    <name evidence="2" type="ORF">BLA29_013433</name>
</gene>
<proteinExistence type="predicted"/>
<dbReference type="OrthoDB" id="10056927at2759"/>
<feature type="non-terminal residue" evidence="2">
    <location>
        <position position="119"/>
    </location>
</feature>
<name>A0A1Y3BSN1_EURMA</name>
<dbReference type="EMBL" id="MUJZ01009961">
    <property type="protein sequence ID" value="OTF82155.1"/>
    <property type="molecule type" value="Genomic_DNA"/>
</dbReference>
<sequence>MNDKNLLKTTGRIHLVITSELHSKIWIYLNARNCTCIRNLNYFIKFTDGWKFSNGRQFPSAGVEQNEPFHSPICESNRTYPSEMNRIHISSQNFAMISYRIPIMHSGFTFTVLLEDNPE</sequence>
<evidence type="ECO:0000313" key="2">
    <source>
        <dbReference type="EMBL" id="OTF82155.1"/>
    </source>
</evidence>
<comment type="caution">
    <text evidence="2">The sequence shown here is derived from an EMBL/GenBank/DDBJ whole genome shotgun (WGS) entry which is preliminary data.</text>
</comment>
<evidence type="ECO:0000259" key="1">
    <source>
        <dbReference type="Pfam" id="PF05428"/>
    </source>
</evidence>
<dbReference type="Proteomes" id="UP000194236">
    <property type="component" value="Unassembled WGS sequence"/>
</dbReference>
<accession>A0A1Y3BSN1</accession>